<comment type="caution">
    <text evidence="2">The sequence shown here is derived from an EMBL/GenBank/DDBJ whole genome shotgun (WGS) entry which is preliminary data.</text>
</comment>
<dbReference type="GO" id="GO:0005868">
    <property type="term" value="C:cytoplasmic dynein complex"/>
    <property type="evidence" value="ECO:0007669"/>
    <property type="project" value="TreeGrafter"/>
</dbReference>
<dbReference type="CDD" id="cd21451">
    <property type="entry name" value="DLC-like_TCTEX1D"/>
    <property type="match status" value="1"/>
</dbReference>
<evidence type="ECO:0000313" key="3">
    <source>
        <dbReference type="Proteomes" id="UP000230750"/>
    </source>
</evidence>
<dbReference type="Proteomes" id="UP000230750">
    <property type="component" value="Unassembled WGS sequence"/>
</dbReference>
<dbReference type="AlphaFoldDB" id="A0A2G8KUN3"/>
<reference evidence="2 3" key="1">
    <citation type="journal article" date="2017" name="PLoS Biol.">
        <title>The sea cucumber genome provides insights into morphological evolution and visceral regeneration.</title>
        <authorList>
            <person name="Zhang X."/>
            <person name="Sun L."/>
            <person name="Yuan J."/>
            <person name="Sun Y."/>
            <person name="Gao Y."/>
            <person name="Zhang L."/>
            <person name="Li S."/>
            <person name="Dai H."/>
            <person name="Hamel J.F."/>
            <person name="Liu C."/>
            <person name="Yu Y."/>
            <person name="Liu S."/>
            <person name="Lin W."/>
            <person name="Guo K."/>
            <person name="Jin S."/>
            <person name="Xu P."/>
            <person name="Storey K.B."/>
            <person name="Huan P."/>
            <person name="Zhang T."/>
            <person name="Zhou Y."/>
            <person name="Zhang J."/>
            <person name="Lin C."/>
            <person name="Li X."/>
            <person name="Xing L."/>
            <person name="Huo D."/>
            <person name="Sun M."/>
            <person name="Wang L."/>
            <person name="Mercier A."/>
            <person name="Li F."/>
            <person name="Yang H."/>
            <person name="Xiang J."/>
        </authorList>
    </citation>
    <scope>NUCLEOTIDE SEQUENCE [LARGE SCALE GENOMIC DNA]</scope>
    <source>
        <strain evidence="2">Shaxun</strain>
        <tissue evidence="2">Muscle</tissue>
    </source>
</reference>
<dbReference type="Gene3D" id="3.30.1140.40">
    <property type="entry name" value="Tctex-1"/>
    <property type="match status" value="1"/>
</dbReference>
<comment type="similarity">
    <text evidence="1">Belongs to the dynein light chain Tctex-type family.</text>
</comment>
<dbReference type="InterPro" id="IPR038586">
    <property type="entry name" value="Tctex-1-like_sf"/>
</dbReference>
<protein>
    <submittedName>
        <fullName evidence="2">Outer arm dynein light chain 1</fullName>
    </submittedName>
</protein>
<dbReference type="GO" id="GO:0045505">
    <property type="term" value="F:dynein intermediate chain binding"/>
    <property type="evidence" value="ECO:0007669"/>
    <property type="project" value="TreeGrafter"/>
</dbReference>
<dbReference type="PANTHER" id="PTHR21255:SF65">
    <property type="entry name" value="TCTEX1 DOMAIN-CONTAINING PROTEIN 2"/>
    <property type="match status" value="1"/>
</dbReference>
<organism evidence="2 3">
    <name type="scientific">Stichopus japonicus</name>
    <name type="common">Sea cucumber</name>
    <dbReference type="NCBI Taxonomy" id="307972"/>
    <lineage>
        <taxon>Eukaryota</taxon>
        <taxon>Metazoa</taxon>
        <taxon>Echinodermata</taxon>
        <taxon>Eleutherozoa</taxon>
        <taxon>Echinozoa</taxon>
        <taxon>Holothuroidea</taxon>
        <taxon>Aspidochirotacea</taxon>
        <taxon>Aspidochirotida</taxon>
        <taxon>Stichopodidae</taxon>
        <taxon>Apostichopus</taxon>
    </lineage>
</organism>
<keyword evidence="3" id="KW-1185">Reference proteome</keyword>
<dbReference type="PANTHER" id="PTHR21255">
    <property type="entry name" value="T-COMPLEX-ASSOCIATED-TESTIS-EXPRESSED 1/ DYNEIN LIGHT CHAIN"/>
    <property type="match status" value="1"/>
</dbReference>
<proteinExistence type="inferred from homology"/>
<gene>
    <name evidence="2" type="ORF">BSL78_11382</name>
</gene>
<dbReference type="Pfam" id="PF03645">
    <property type="entry name" value="Tctex-1"/>
    <property type="match status" value="1"/>
</dbReference>
<evidence type="ECO:0000313" key="2">
    <source>
        <dbReference type="EMBL" id="PIK51709.1"/>
    </source>
</evidence>
<name>A0A2G8KUN3_STIJA</name>
<dbReference type="GO" id="GO:0007018">
    <property type="term" value="P:microtubule-based movement"/>
    <property type="evidence" value="ECO:0007669"/>
    <property type="project" value="TreeGrafter"/>
</dbReference>
<accession>A0A2G8KUN3</accession>
<dbReference type="OrthoDB" id="10248487at2759"/>
<dbReference type="InterPro" id="IPR005334">
    <property type="entry name" value="Tctex-1-like"/>
</dbReference>
<evidence type="ECO:0000256" key="1">
    <source>
        <dbReference type="ARBA" id="ARBA00005361"/>
    </source>
</evidence>
<dbReference type="GO" id="GO:0005737">
    <property type="term" value="C:cytoplasm"/>
    <property type="evidence" value="ECO:0007669"/>
    <property type="project" value="TreeGrafter"/>
</dbReference>
<dbReference type="EMBL" id="MRZV01000359">
    <property type="protein sequence ID" value="PIK51709.1"/>
    <property type="molecule type" value="Genomic_DNA"/>
</dbReference>
<dbReference type="STRING" id="307972.A0A2G8KUN3"/>
<sequence>MEKRAPHISGKGSTMAHGKSSLFDIPAKLDPVGSSLISLAVAPNLDMDYVTKPKVEYENTYRMDPLDRFLPERVKPVIYELLSKHLSNMEYEPIQCSSVAKVIAQELKVRVREMNFHRFKIISLVSVGEKRSQDVRQGSRCLWDAETDNFASTCYENPHIFATATVYAVYFE</sequence>